<sequence>MKEQQHAKDILRRYVNDQCTEEERIWVEEWYRKHYDTEFKIDSKLAEEHLADVWQLLDSEVQRKKIWTLRKIAVAAASVILLVGIGFLVNKSTKSSTHHIAHSSQEAPIQAGRDQALLTLADGRTIHLDSIAVGDHLSENGITITKMDDGTLTYAIKEVLGHTTEQIYNTISTPRGGQYKVVLPDNSIVWLNAASSLRFPIAFTGNTREVELVGEGYFEVAHHKQKPFIVTSTDQQTIVKGTKFNITSYPDDVKKTTTLLEGSVLVKKTSDMGHDDLLLQPNEQVVLQHNRFTKSHVNAADAISWKNGKFVFNDTPLKNIMQQLARWYDVEIVYLESTEGITFTGSISRFDDIQDVLRKISLTESVQFQTKERRIMVRR</sequence>
<feature type="transmembrane region" description="Helical" evidence="1">
    <location>
        <begin position="72"/>
        <end position="89"/>
    </location>
</feature>
<dbReference type="GO" id="GO:0016989">
    <property type="term" value="F:sigma factor antagonist activity"/>
    <property type="evidence" value="ECO:0007669"/>
    <property type="project" value="TreeGrafter"/>
</dbReference>
<dbReference type="EMBL" id="SGIT01000002">
    <property type="protein sequence ID" value="RZF59480.1"/>
    <property type="molecule type" value="Genomic_DNA"/>
</dbReference>
<dbReference type="Gene3D" id="3.55.50.30">
    <property type="match status" value="1"/>
</dbReference>
<protein>
    <submittedName>
        <fullName evidence="4">FecR family protein</fullName>
    </submittedName>
</protein>
<evidence type="ECO:0000313" key="4">
    <source>
        <dbReference type="EMBL" id="RZF59480.1"/>
    </source>
</evidence>
<organism evidence="4 5">
    <name type="scientific">Sphingobacterium corticibacterium</name>
    <dbReference type="NCBI Taxonomy" id="2484746"/>
    <lineage>
        <taxon>Bacteria</taxon>
        <taxon>Pseudomonadati</taxon>
        <taxon>Bacteroidota</taxon>
        <taxon>Sphingobacteriia</taxon>
        <taxon>Sphingobacteriales</taxon>
        <taxon>Sphingobacteriaceae</taxon>
        <taxon>Sphingobacterium</taxon>
    </lineage>
</organism>
<keyword evidence="1" id="KW-1133">Transmembrane helix</keyword>
<feature type="domain" description="Protein FecR C-terminal" evidence="3">
    <location>
        <begin position="309"/>
        <end position="377"/>
    </location>
</feature>
<keyword evidence="5" id="KW-1185">Reference proteome</keyword>
<dbReference type="AlphaFoldDB" id="A0A4Q6XHM5"/>
<dbReference type="InterPro" id="IPR032508">
    <property type="entry name" value="FecR_C"/>
</dbReference>
<dbReference type="InterPro" id="IPR006860">
    <property type="entry name" value="FecR"/>
</dbReference>
<accession>A0A4Q6XHM5</accession>
<dbReference type="Gene3D" id="2.60.120.1440">
    <property type="match status" value="1"/>
</dbReference>
<dbReference type="PANTHER" id="PTHR30273">
    <property type="entry name" value="PERIPLASMIC SIGNAL SENSOR AND SIGMA FACTOR ACTIVATOR FECR-RELATED"/>
    <property type="match status" value="1"/>
</dbReference>
<reference evidence="4 5" key="1">
    <citation type="submission" date="2019-02" db="EMBL/GenBank/DDBJ databases">
        <authorList>
            <person name="Li Y."/>
        </authorList>
    </citation>
    <scope>NUCLEOTIDE SEQUENCE [LARGE SCALE GENOMIC DNA]</scope>
    <source>
        <strain evidence="4 5">30C10-4-7</strain>
    </source>
</reference>
<dbReference type="Pfam" id="PF16344">
    <property type="entry name" value="FecR_C"/>
    <property type="match status" value="1"/>
</dbReference>
<evidence type="ECO:0000259" key="2">
    <source>
        <dbReference type="Pfam" id="PF04773"/>
    </source>
</evidence>
<feature type="domain" description="FecR protein" evidence="2">
    <location>
        <begin position="170"/>
        <end position="264"/>
    </location>
</feature>
<keyword evidence="1" id="KW-0472">Membrane</keyword>
<dbReference type="PIRSF" id="PIRSF018266">
    <property type="entry name" value="FecR"/>
    <property type="match status" value="1"/>
</dbReference>
<dbReference type="RefSeq" id="WP_130141401.1">
    <property type="nucleotide sequence ID" value="NZ_SGIT01000002.1"/>
</dbReference>
<dbReference type="Proteomes" id="UP000292855">
    <property type="component" value="Unassembled WGS sequence"/>
</dbReference>
<proteinExistence type="predicted"/>
<comment type="caution">
    <text evidence="4">The sequence shown here is derived from an EMBL/GenBank/DDBJ whole genome shotgun (WGS) entry which is preliminary data.</text>
</comment>
<keyword evidence="1" id="KW-0812">Transmembrane</keyword>
<dbReference type="OrthoDB" id="1099963at2"/>
<evidence type="ECO:0000259" key="3">
    <source>
        <dbReference type="Pfam" id="PF16344"/>
    </source>
</evidence>
<dbReference type="InterPro" id="IPR012373">
    <property type="entry name" value="Ferrdict_sens_TM"/>
</dbReference>
<evidence type="ECO:0000256" key="1">
    <source>
        <dbReference type="SAM" id="Phobius"/>
    </source>
</evidence>
<evidence type="ECO:0000313" key="5">
    <source>
        <dbReference type="Proteomes" id="UP000292855"/>
    </source>
</evidence>
<gene>
    <name evidence="4" type="ORF">EWE74_09935</name>
</gene>
<dbReference type="PANTHER" id="PTHR30273:SF2">
    <property type="entry name" value="PROTEIN FECR"/>
    <property type="match status" value="1"/>
</dbReference>
<dbReference type="Pfam" id="PF04773">
    <property type="entry name" value="FecR"/>
    <property type="match status" value="1"/>
</dbReference>
<name>A0A4Q6XHM5_9SPHI</name>